<proteinExistence type="predicted"/>
<sequence length="320" mass="32877">MTQQPFSRPGAIDLSALKRPAPAPSSASSSAAAPGSAGAPAAGGSSYALDVTEDNFQATIEASMTAPVLLAFYSRTRMPESGDLADDLALLSGEFEGRFLVGLVDIDAAPGIAQAMQIPSIPLVVAVLDGRPAPLFQDVVPIEELRAALTQVMQQLTAQGMTGRHQPRSAAVPAEDGVAAEEYVDPRYAPAEDALGAGDYDLAVAEYQKLLAANPADAEAAAGLAMATVLARTSAVDPSSARAAADAAPDDVDAQTLVADLDLLGGDVDAAFARLVDLVRRTSGDDRTAAREHLLGLFAAVGNDDARVLRGRQQLASALF</sequence>
<dbReference type="InterPro" id="IPR036249">
    <property type="entry name" value="Thioredoxin-like_sf"/>
</dbReference>
<dbReference type="InterPro" id="IPR011990">
    <property type="entry name" value="TPR-like_helical_dom_sf"/>
</dbReference>
<accession>A0A6J6PW16</accession>
<dbReference type="Pfam" id="PF14561">
    <property type="entry name" value="TPR_20"/>
    <property type="match status" value="1"/>
</dbReference>
<evidence type="ECO:0000313" key="2">
    <source>
        <dbReference type="EMBL" id="CAB4702766.1"/>
    </source>
</evidence>
<name>A0A6J6PW16_9ZZZZ</name>
<protein>
    <submittedName>
        <fullName evidence="2">Unannotated protein</fullName>
    </submittedName>
</protein>
<dbReference type="Gene3D" id="3.40.30.10">
    <property type="entry name" value="Glutaredoxin"/>
    <property type="match status" value="1"/>
</dbReference>
<dbReference type="SUPFAM" id="SSF52833">
    <property type="entry name" value="Thioredoxin-like"/>
    <property type="match status" value="1"/>
</dbReference>
<feature type="region of interest" description="Disordered" evidence="1">
    <location>
        <begin position="1"/>
        <end position="36"/>
    </location>
</feature>
<gene>
    <name evidence="2" type="ORF">UFOPK2579_01024</name>
</gene>
<dbReference type="AlphaFoldDB" id="A0A6J6PW16"/>
<organism evidence="2">
    <name type="scientific">freshwater metagenome</name>
    <dbReference type="NCBI Taxonomy" id="449393"/>
    <lineage>
        <taxon>unclassified sequences</taxon>
        <taxon>metagenomes</taxon>
        <taxon>ecological metagenomes</taxon>
    </lineage>
</organism>
<dbReference type="EMBL" id="CAEZXR010000101">
    <property type="protein sequence ID" value="CAB4702766.1"/>
    <property type="molecule type" value="Genomic_DNA"/>
</dbReference>
<feature type="compositionally biased region" description="Low complexity" evidence="1">
    <location>
        <begin position="24"/>
        <end position="36"/>
    </location>
</feature>
<evidence type="ECO:0000256" key="1">
    <source>
        <dbReference type="SAM" id="MobiDB-lite"/>
    </source>
</evidence>
<dbReference type="Gene3D" id="1.25.40.10">
    <property type="entry name" value="Tetratricopeptide repeat domain"/>
    <property type="match status" value="1"/>
</dbReference>
<reference evidence="2" key="1">
    <citation type="submission" date="2020-05" db="EMBL/GenBank/DDBJ databases">
        <authorList>
            <person name="Chiriac C."/>
            <person name="Salcher M."/>
            <person name="Ghai R."/>
            <person name="Kavagutti S V."/>
        </authorList>
    </citation>
    <scope>NUCLEOTIDE SEQUENCE</scope>
</reference>